<dbReference type="Proteomes" id="UP000014629">
    <property type="component" value="Unassembled WGS sequence"/>
</dbReference>
<dbReference type="InterPro" id="IPR000515">
    <property type="entry name" value="MetI-like"/>
</dbReference>
<comment type="similarity">
    <text evidence="7">Belongs to the binding-protein-dependent transport system permease family.</text>
</comment>
<dbReference type="PANTHER" id="PTHR30151:SF0">
    <property type="entry name" value="ABC TRANSPORTER PERMEASE PROTEIN MJ0413-RELATED"/>
    <property type="match status" value="1"/>
</dbReference>
<dbReference type="InterPro" id="IPR035906">
    <property type="entry name" value="MetI-like_sf"/>
</dbReference>
<feature type="transmembrane region" description="Helical" evidence="7">
    <location>
        <begin position="179"/>
        <end position="198"/>
    </location>
</feature>
<keyword evidence="2 7" id="KW-0813">Transport</keyword>
<dbReference type="GO" id="GO:0055085">
    <property type="term" value="P:transmembrane transport"/>
    <property type="evidence" value="ECO:0007669"/>
    <property type="project" value="InterPro"/>
</dbReference>
<keyword evidence="10" id="KW-1185">Reference proteome</keyword>
<dbReference type="EMBL" id="AOPZ01000067">
    <property type="protein sequence ID" value="EPH45172.1"/>
    <property type="molecule type" value="Genomic_DNA"/>
</dbReference>
<proteinExistence type="inferred from homology"/>
<dbReference type="Gene3D" id="1.10.3720.10">
    <property type="entry name" value="MetI-like"/>
    <property type="match status" value="1"/>
</dbReference>
<dbReference type="PANTHER" id="PTHR30151">
    <property type="entry name" value="ALKANE SULFONATE ABC TRANSPORTER-RELATED, MEMBRANE SUBUNIT"/>
    <property type="match status" value="1"/>
</dbReference>
<dbReference type="SUPFAM" id="SSF161098">
    <property type="entry name" value="MetI-like"/>
    <property type="match status" value="1"/>
</dbReference>
<dbReference type="PROSITE" id="PS50928">
    <property type="entry name" value="ABC_TM1"/>
    <property type="match status" value="1"/>
</dbReference>
<reference evidence="9 10" key="1">
    <citation type="submission" date="2013-02" db="EMBL/GenBank/DDBJ databases">
        <title>Draft Genome Sequence of Streptomyces aurantiacus, Which Produces Setomimycin.</title>
        <authorList>
            <person name="Gruening B.A."/>
            <person name="Praeg A."/>
            <person name="Erxleben A."/>
            <person name="Guenther S."/>
            <person name="Mueller M."/>
        </authorList>
    </citation>
    <scope>NUCLEOTIDE SEQUENCE [LARGE SCALE GENOMIC DNA]</scope>
    <source>
        <strain evidence="9 10">JA 4570</strain>
    </source>
</reference>
<keyword evidence="5 7" id="KW-1133">Transmembrane helix</keyword>
<organism evidence="9 10">
    <name type="scientific">Streptomyces aurantiacus JA 4570</name>
    <dbReference type="NCBI Taxonomy" id="1286094"/>
    <lineage>
        <taxon>Bacteria</taxon>
        <taxon>Bacillati</taxon>
        <taxon>Actinomycetota</taxon>
        <taxon>Actinomycetes</taxon>
        <taxon>Kitasatosporales</taxon>
        <taxon>Streptomycetaceae</taxon>
        <taxon>Streptomyces</taxon>
        <taxon>Streptomyces aurantiacus group</taxon>
    </lineage>
</organism>
<evidence type="ECO:0000313" key="10">
    <source>
        <dbReference type="Proteomes" id="UP000014629"/>
    </source>
</evidence>
<evidence type="ECO:0000256" key="3">
    <source>
        <dbReference type="ARBA" id="ARBA00022475"/>
    </source>
</evidence>
<gene>
    <name evidence="9" type="ORF">STRAU_1800</name>
</gene>
<feature type="transmembrane region" description="Helical" evidence="7">
    <location>
        <begin position="235"/>
        <end position="256"/>
    </location>
</feature>
<name>S4AUQ6_9ACTN</name>
<dbReference type="Pfam" id="PF00528">
    <property type="entry name" value="BPD_transp_1"/>
    <property type="match status" value="1"/>
</dbReference>
<evidence type="ECO:0000259" key="8">
    <source>
        <dbReference type="PROSITE" id="PS50928"/>
    </source>
</evidence>
<keyword evidence="3" id="KW-1003">Cell membrane</keyword>
<feature type="transmembrane region" description="Helical" evidence="7">
    <location>
        <begin position="204"/>
        <end position="223"/>
    </location>
</feature>
<keyword evidence="4 7" id="KW-0812">Transmembrane</keyword>
<protein>
    <submittedName>
        <fullName evidence="9">Putative aliphatic sulfonates transport permease protein SsuC</fullName>
    </submittedName>
</protein>
<accession>S4AUQ6</accession>
<evidence type="ECO:0000256" key="5">
    <source>
        <dbReference type="ARBA" id="ARBA00022989"/>
    </source>
</evidence>
<feature type="transmembrane region" description="Helical" evidence="7">
    <location>
        <begin position="77"/>
        <end position="98"/>
    </location>
</feature>
<feature type="transmembrane region" description="Helical" evidence="7">
    <location>
        <begin position="110"/>
        <end position="131"/>
    </location>
</feature>
<comment type="subcellular location">
    <subcellularLocation>
        <location evidence="1 7">Cell membrane</location>
        <topology evidence="1 7">Multi-pass membrane protein</topology>
    </subcellularLocation>
</comment>
<evidence type="ECO:0000256" key="2">
    <source>
        <dbReference type="ARBA" id="ARBA00022448"/>
    </source>
</evidence>
<evidence type="ECO:0000256" key="7">
    <source>
        <dbReference type="RuleBase" id="RU363032"/>
    </source>
</evidence>
<feature type="transmembrane region" description="Helical" evidence="7">
    <location>
        <begin position="137"/>
        <end position="158"/>
    </location>
</feature>
<dbReference type="CDD" id="cd06261">
    <property type="entry name" value="TM_PBP2"/>
    <property type="match status" value="1"/>
</dbReference>
<evidence type="ECO:0000313" key="9">
    <source>
        <dbReference type="EMBL" id="EPH45172.1"/>
    </source>
</evidence>
<dbReference type="RefSeq" id="WP_016639930.1">
    <property type="nucleotide sequence ID" value="NZ_AOPZ01000067.1"/>
</dbReference>
<feature type="domain" description="ABC transmembrane type-1" evidence="8">
    <location>
        <begin position="73"/>
        <end position="251"/>
    </location>
</feature>
<comment type="caution">
    <text evidence="9">The sequence shown here is derived from an EMBL/GenBank/DDBJ whole genome shotgun (WGS) entry which is preliminary data.</text>
</comment>
<evidence type="ECO:0000256" key="6">
    <source>
        <dbReference type="ARBA" id="ARBA00023136"/>
    </source>
</evidence>
<sequence length="272" mass="28015">MNARDGVVKVRSDVVKVRHGLAHVPAAPVALAAGAAAWELTGRLADASFFPPISTVLARLAELTGDGTILPALRDSLVNLALGLVISLVGGLVVGVAMGRFRKVEAALGVYVYALLTAPSLVFAPVFFSLFGAGRGAIVAVVVTYAMFVVIVNTAAAIRSVPAHLVEMARSYGAGEVQVLLRVMLPAAAPMIMAGARLGVGRAVTGMINGEMFIAVVGLGHIVTEAGGRFDSASVLAVLLVVIAVALGAVALVQAVDRRVTRWVPKTSRGHR</sequence>
<keyword evidence="6 7" id="KW-0472">Membrane</keyword>
<dbReference type="AlphaFoldDB" id="S4AUQ6"/>
<evidence type="ECO:0000256" key="4">
    <source>
        <dbReference type="ARBA" id="ARBA00022692"/>
    </source>
</evidence>
<dbReference type="PATRIC" id="fig|1286094.4.peg.1778"/>
<evidence type="ECO:0000256" key="1">
    <source>
        <dbReference type="ARBA" id="ARBA00004651"/>
    </source>
</evidence>
<dbReference type="GO" id="GO:0005886">
    <property type="term" value="C:plasma membrane"/>
    <property type="evidence" value="ECO:0007669"/>
    <property type="project" value="UniProtKB-SubCell"/>
</dbReference>